<proteinExistence type="predicted"/>
<protein>
    <recommendedName>
        <fullName evidence="3">Immunity protein 21</fullName>
    </recommendedName>
</protein>
<dbReference type="Pfam" id="PF15589">
    <property type="entry name" value="Imm21"/>
    <property type="match status" value="1"/>
</dbReference>
<dbReference type="EMBL" id="QMFZ01000074">
    <property type="protein sequence ID" value="RBB31836.1"/>
    <property type="molecule type" value="Genomic_DNA"/>
</dbReference>
<sequence>MNKYAISDWINSSGGPLVVMEEAKAPLWNGSSGNPSDFDLSCQPADYAGRLAVHGADVLVLGDEPLQTAVATSDSQQLIVRWKWADSEADVLTAIEKIDFGAINIIEELTINWINQPLVVFDAADTFDPAQCLRLSTHRGANQVSTFIYQPTSRTSLLVHSIVAV</sequence>
<dbReference type="InterPro" id="IPR028961">
    <property type="entry name" value="Imm21"/>
</dbReference>
<name>A0A365QGT9_9BURK</name>
<evidence type="ECO:0000313" key="2">
    <source>
        <dbReference type="Proteomes" id="UP000252458"/>
    </source>
</evidence>
<dbReference type="RefSeq" id="WP_113048028.1">
    <property type="nucleotide sequence ID" value="NZ_QMFZ01000074.1"/>
</dbReference>
<organism evidence="1 2">
    <name type="scientific">Burkholderia reimsis</name>
    <dbReference type="NCBI Taxonomy" id="2234132"/>
    <lineage>
        <taxon>Bacteria</taxon>
        <taxon>Pseudomonadati</taxon>
        <taxon>Pseudomonadota</taxon>
        <taxon>Betaproteobacteria</taxon>
        <taxon>Burkholderiales</taxon>
        <taxon>Burkholderiaceae</taxon>
        <taxon>Burkholderia</taxon>
    </lineage>
</organism>
<evidence type="ECO:0000313" key="1">
    <source>
        <dbReference type="EMBL" id="RBB31836.1"/>
    </source>
</evidence>
<dbReference type="Proteomes" id="UP000252458">
    <property type="component" value="Unassembled WGS sequence"/>
</dbReference>
<accession>A0A365QGT9</accession>
<gene>
    <name evidence="1" type="ORF">DPV79_40210</name>
</gene>
<dbReference type="AlphaFoldDB" id="A0A365QGT9"/>
<reference evidence="1 2" key="1">
    <citation type="submission" date="2018-06" db="EMBL/GenBank/DDBJ databases">
        <title>Draft genome sequence of Burkholderia reimsis strain BE51 isolated from a French agricultural soil.</title>
        <authorList>
            <person name="Esmaeel Q."/>
        </authorList>
    </citation>
    <scope>NUCLEOTIDE SEQUENCE [LARGE SCALE GENOMIC DNA]</scope>
    <source>
        <strain evidence="1 2">BE51</strain>
    </source>
</reference>
<comment type="caution">
    <text evidence="1">The sequence shown here is derived from an EMBL/GenBank/DDBJ whole genome shotgun (WGS) entry which is preliminary data.</text>
</comment>
<keyword evidence="2" id="KW-1185">Reference proteome</keyword>
<evidence type="ECO:0008006" key="3">
    <source>
        <dbReference type="Google" id="ProtNLM"/>
    </source>
</evidence>